<gene>
    <name evidence="7" type="ORF">K3F53_13500</name>
</gene>
<dbReference type="RefSeq" id="WP_057898082.1">
    <property type="nucleotide sequence ID" value="NZ_CP080764.1"/>
</dbReference>
<evidence type="ECO:0000259" key="6">
    <source>
        <dbReference type="Pfam" id="PF08281"/>
    </source>
</evidence>
<evidence type="ECO:0000256" key="1">
    <source>
        <dbReference type="ARBA" id="ARBA00010641"/>
    </source>
</evidence>
<dbReference type="EMBL" id="CP080764">
    <property type="protein sequence ID" value="QYY41900.1"/>
    <property type="molecule type" value="Genomic_DNA"/>
</dbReference>
<protein>
    <submittedName>
        <fullName evidence="7">RNA polymerase sigma factor</fullName>
    </submittedName>
</protein>
<evidence type="ECO:0000259" key="5">
    <source>
        <dbReference type="Pfam" id="PF04542"/>
    </source>
</evidence>
<dbReference type="Pfam" id="PF08281">
    <property type="entry name" value="Sigma70_r4_2"/>
    <property type="match status" value="1"/>
</dbReference>
<dbReference type="CDD" id="cd06171">
    <property type="entry name" value="Sigma70_r4"/>
    <property type="match status" value="1"/>
</dbReference>
<evidence type="ECO:0000256" key="3">
    <source>
        <dbReference type="ARBA" id="ARBA00023082"/>
    </source>
</evidence>
<dbReference type="InterPro" id="IPR007627">
    <property type="entry name" value="RNA_pol_sigma70_r2"/>
</dbReference>
<name>A0ABX8Y914_ANETH</name>
<dbReference type="InterPro" id="IPR039425">
    <property type="entry name" value="RNA_pol_sigma-70-like"/>
</dbReference>
<dbReference type="PANTHER" id="PTHR43133:SF60">
    <property type="entry name" value="RNA POLYMERASE SIGMA FACTOR SIGV"/>
    <property type="match status" value="1"/>
</dbReference>
<dbReference type="Proteomes" id="UP000826616">
    <property type="component" value="Chromosome"/>
</dbReference>
<sequence>MSYPYFGCEWFNYFFLNWEPISAFLHNTGERMVRIKLEREKRLETWMDLYTQRLVRLAYTYVREWGTAEDKVQDAFVKVYEKMDQFKEEHDPFPWLAKIVINECRMAQRKGWREIISALLPERADISSEDTFLAMESNQKMYEVVLKLLEPYRTPIILYYFEELSLKQISEILGINEGTVKSRLARGRERLRKVWEEEYHEFGQANQSC</sequence>
<proteinExistence type="inferred from homology"/>
<comment type="similarity">
    <text evidence="1">Belongs to the sigma-70 factor family. ECF subfamily.</text>
</comment>
<dbReference type="InterPro" id="IPR013324">
    <property type="entry name" value="RNA_pol_sigma_r3/r4-like"/>
</dbReference>
<dbReference type="InterPro" id="IPR014284">
    <property type="entry name" value="RNA_pol_sigma-70_dom"/>
</dbReference>
<keyword evidence="8" id="KW-1185">Reference proteome</keyword>
<reference evidence="7 8" key="1">
    <citation type="submission" date="2021-08" db="EMBL/GenBank/DDBJ databases">
        <title>Complete genome sequence of the strain Aneurinibacillus thermoaerophilus CCM 8960.</title>
        <authorList>
            <person name="Musilova J."/>
            <person name="Kourilova X."/>
            <person name="Pernicova I."/>
            <person name="Bezdicek M."/>
            <person name="Lengerova M."/>
            <person name="Obruca S."/>
            <person name="Sedlar K."/>
        </authorList>
    </citation>
    <scope>NUCLEOTIDE SEQUENCE [LARGE SCALE GENOMIC DNA]</scope>
    <source>
        <strain evidence="7 8">CCM 8960</strain>
    </source>
</reference>
<keyword evidence="2" id="KW-0805">Transcription regulation</keyword>
<feature type="domain" description="RNA polymerase sigma factor 70 region 4 type 2" evidence="6">
    <location>
        <begin position="140"/>
        <end position="191"/>
    </location>
</feature>
<accession>A0ABX8Y914</accession>
<dbReference type="Pfam" id="PF04542">
    <property type="entry name" value="Sigma70_r2"/>
    <property type="match status" value="1"/>
</dbReference>
<dbReference type="NCBIfam" id="TIGR02937">
    <property type="entry name" value="sigma70-ECF"/>
    <property type="match status" value="1"/>
</dbReference>
<evidence type="ECO:0000313" key="8">
    <source>
        <dbReference type="Proteomes" id="UP000826616"/>
    </source>
</evidence>
<dbReference type="Gene3D" id="1.10.10.10">
    <property type="entry name" value="Winged helix-like DNA-binding domain superfamily/Winged helix DNA-binding domain"/>
    <property type="match status" value="1"/>
</dbReference>
<organism evidence="7 8">
    <name type="scientific">Aneurinibacillus thermoaerophilus</name>
    <dbReference type="NCBI Taxonomy" id="143495"/>
    <lineage>
        <taxon>Bacteria</taxon>
        <taxon>Bacillati</taxon>
        <taxon>Bacillota</taxon>
        <taxon>Bacilli</taxon>
        <taxon>Bacillales</taxon>
        <taxon>Paenibacillaceae</taxon>
        <taxon>Aneurinibacillus group</taxon>
        <taxon>Aneurinibacillus</taxon>
    </lineage>
</organism>
<dbReference type="SUPFAM" id="SSF88659">
    <property type="entry name" value="Sigma3 and sigma4 domains of RNA polymerase sigma factors"/>
    <property type="match status" value="1"/>
</dbReference>
<keyword evidence="4" id="KW-0804">Transcription</keyword>
<evidence type="ECO:0000313" key="7">
    <source>
        <dbReference type="EMBL" id="QYY41900.1"/>
    </source>
</evidence>
<feature type="domain" description="RNA polymerase sigma-70 region 2" evidence="5">
    <location>
        <begin position="50"/>
        <end position="113"/>
    </location>
</feature>
<evidence type="ECO:0000256" key="4">
    <source>
        <dbReference type="ARBA" id="ARBA00023163"/>
    </source>
</evidence>
<dbReference type="SUPFAM" id="SSF88946">
    <property type="entry name" value="Sigma2 domain of RNA polymerase sigma factors"/>
    <property type="match status" value="1"/>
</dbReference>
<dbReference type="InterPro" id="IPR036388">
    <property type="entry name" value="WH-like_DNA-bd_sf"/>
</dbReference>
<dbReference type="InterPro" id="IPR013249">
    <property type="entry name" value="RNA_pol_sigma70_r4_t2"/>
</dbReference>
<dbReference type="InterPro" id="IPR013325">
    <property type="entry name" value="RNA_pol_sigma_r2"/>
</dbReference>
<evidence type="ECO:0000256" key="2">
    <source>
        <dbReference type="ARBA" id="ARBA00023015"/>
    </source>
</evidence>
<dbReference type="GeneID" id="97142394"/>
<dbReference type="PANTHER" id="PTHR43133">
    <property type="entry name" value="RNA POLYMERASE ECF-TYPE SIGMA FACTO"/>
    <property type="match status" value="1"/>
</dbReference>
<keyword evidence="3" id="KW-0731">Sigma factor</keyword>
<dbReference type="Gene3D" id="1.10.1740.10">
    <property type="match status" value="1"/>
</dbReference>